<dbReference type="Proteomes" id="UP000271573">
    <property type="component" value="Chromosome"/>
</dbReference>
<keyword evidence="2" id="KW-1185">Reference proteome</keyword>
<dbReference type="EMBL" id="AP019307">
    <property type="protein sequence ID" value="BBH16235.1"/>
    <property type="molecule type" value="Genomic_DNA"/>
</dbReference>
<dbReference type="OrthoDB" id="3264463at2"/>
<organism evidence="1 2">
    <name type="scientific">Nocardioides baekrokdamisoli</name>
    <dbReference type="NCBI Taxonomy" id="1804624"/>
    <lineage>
        <taxon>Bacteria</taxon>
        <taxon>Bacillati</taxon>
        <taxon>Actinomycetota</taxon>
        <taxon>Actinomycetes</taxon>
        <taxon>Propionibacteriales</taxon>
        <taxon>Nocardioidaceae</taxon>
        <taxon>Nocardioides</taxon>
    </lineage>
</organism>
<evidence type="ECO:0000313" key="1">
    <source>
        <dbReference type="EMBL" id="BBH16235.1"/>
    </source>
</evidence>
<dbReference type="KEGG" id="nbe:Back2_05220"/>
<evidence type="ECO:0008006" key="3">
    <source>
        <dbReference type="Google" id="ProtNLM"/>
    </source>
</evidence>
<evidence type="ECO:0000313" key="2">
    <source>
        <dbReference type="Proteomes" id="UP000271573"/>
    </source>
</evidence>
<dbReference type="RefSeq" id="WP_125566499.1">
    <property type="nucleotide sequence ID" value="NZ_AP019307.1"/>
</dbReference>
<gene>
    <name evidence="1" type="ORF">Back2_05220</name>
</gene>
<name>A0A3G9IJJ5_9ACTN</name>
<dbReference type="Pfam" id="PF13830">
    <property type="entry name" value="DUF4192"/>
    <property type="match status" value="1"/>
</dbReference>
<dbReference type="InterPro" id="IPR025447">
    <property type="entry name" value="DUF4192"/>
</dbReference>
<proteinExistence type="predicted"/>
<sequence>MNTTFVARHPVDLAAVVPIVLGFQPEESLVMLTFGGPRPFHARMDLPPTRHLPEAIETLLAPAVRLRVDSIALIVYSSRPRVAGAALRCADSAFGSHGIEVLEAFRVHDGRLWPFEQRPDIPRSGLAFDAFEHPFRAEAVLEGFVTRGSRDEVADSLSRDPDAAALVGSLLQVVEPMAPSEVSIVLEEMLDLEMEPEGWASFLLSVPTPAAGELVWRQLHGRHPRETVEFWSAVVRRCPDEAVAAPAAFLAYAAWLCGQGAIAWCALDRCFEAEPEHRLGRLLATALSKAVPPPVIGAA</sequence>
<accession>A0A3G9IJJ5</accession>
<reference evidence="1 2" key="1">
    <citation type="submission" date="2018-11" db="EMBL/GenBank/DDBJ databases">
        <title>Complete genome sequence of Nocardioides baekrokdamisoli strain KCTC 39748.</title>
        <authorList>
            <person name="Kang S.W."/>
            <person name="Lee K.C."/>
            <person name="Kim K.K."/>
            <person name="Kim J.S."/>
            <person name="Kim D.S."/>
            <person name="Ko S.H."/>
            <person name="Yang S.H."/>
            <person name="Shin Y.K."/>
            <person name="Lee J.S."/>
        </authorList>
    </citation>
    <scope>NUCLEOTIDE SEQUENCE [LARGE SCALE GENOMIC DNA]</scope>
    <source>
        <strain evidence="1 2">KCTC 39748</strain>
    </source>
</reference>
<protein>
    <recommendedName>
        <fullName evidence="3">DUF4192 domain-containing protein</fullName>
    </recommendedName>
</protein>
<dbReference type="AlphaFoldDB" id="A0A3G9IJJ5"/>